<accession>A0A0E9V3F6</accession>
<evidence type="ECO:0000313" key="1">
    <source>
        <dbReference type="EMBL" id="JAH72674.1"/>
    </source>
</evidence>
<dbReference type="EMBL" id="GBXM01035903">
    <property type="protein sequence ID" value="JAH72674.1"/>
    <property type="molecule type" value="Transcribed_RNA"/>
</dbReference>
<protein>
    <submittedName>
        <fullName evidence="1">Uncharacterized protein</fullName>
    </submittedName>
</protein>
<reference evidence="1" key="1">
    <citation type="submission" date="2014-11" db="EMBL/GenBank/DDBJ databases">
        <authorList>
            <person name="Amaro Gonzalez C."/>
        </authorList>
    </citation>
    <scope>NUCLEOTIDE SEQUENCE</scope>
</reference>
<name>A0A0E9V3F6_ANGAN</name>
<dbReference type="AlphaFoldDB" id="A0A0E9V3F6"/>
<reference evidence="1" key="2">
    <citation type="journal article" date="2015" name="Fish Shellfish Immunol.">
        <title>Early steps in the European eel (Anguilla anguilla)-Vibrio vulnificus interaction in the gills: Role of the RtxA13 toxin.</title>
        <authorList>
            <person name="Callol A."/>
            <person name="Pajuelo D."/>
            <person name="Ebbesson L."/>
            <person name="Teles M."/>
            <person name="MacKenzie S."/>
            <person name="Amaro C."/>
        </authorList>
    </citation>
    <scope>NUCLEOTIDE SEQUENCE</scope>
</reference>
<sequence>MKVYGTAGGGLWKRDAEHCGAAEQDYKLFVKHYIINKTVKSQ</sequence>
<organism evidence="1">
    <name type="scientific">Anguilla anguilla</name>
    <name type="common">European freshwater eel</name>
    <name type="synonym">Muraena anguilla</name>
    <dbReference type="NCBI Taxonomy" id="7936"/>
    <lineage>
        <taxon>Eukaryota</taxon>
        <taxon>Metazoa</taxon>
        <taxon>Chordata</taxon>
        <taxon>Craniata</taxon>
        <taxon>Vertebrata</taxon>
        <taxon>Euteleostomi</taxon>
        <taxon>Actinopterygii</taxon>
        <taxon>Neopterygii</taxon>
        <taxon>Teleostei</taxon>
        <taxon>Anguilliformes</taxon>
        <taxon>Anguillidae</taxon>
        <taxon>Anguilla</taxon>
    </lineage>
</organism>
<proteinExistence type="predicted"/>